<reference evidence="5 6" key="1">
    <citation type="submission" date="2020-04" db="EMBL/GenBank/DDBJ databases">
        <authorList>
            <person name="Klaysubun C."/>
            <person name="Duangmal K."/>
            <person name="Lipun K."/>
        </authorList>
    </citation>
    <scope>NUCLEOTIDE SEQUENCE [LARGE SCALE GENOMIC DNA]</scope>
    <source>
        <strain evidence="5 6">JCM 11839</strain>
    </source>
</reference>
<dbReference type="Proteomes" id="UP001296706">
    <property type="component" value="Unassembled WGS sequence"/>
</dbReference>
<feature type="domain" description="Lsr2 DNA-binding" evidence="4">
    <location>
        <begin position="75"/>
        <end position="108"/>
    </location>
</feature>
<protein>
    <submittedName>
        <fullName evidence="5">Lsr2 family protein</fullName>
    </submittedName>
</protein>
<feature type="compositionally biased region" description="Low complexity" evidence="2">
    <location>
        <begin position="113"/>
        <end position="129"/>
    </location>
</feature>
<dbReference type="InterPro" id="IPR024412">
    <property type="entry name" value="Lsr2_dim_dom"/>
</dbReference>
<evidence type="ECO:0000259" key="3">
    <source>
        <dbReference type="Pfam" id="PF11774"/>
    </source>
</evidence>
<comment type="caution">
    <text evidence="5">The sequence shown here is derived from an EMBL/GenBank/DDBJ whole genome shotgun (WGS) entry which is preliminary data.</text>
</comment>
<name>A0ABX1RDT8_9PSEU</name>
<organism evidence="5 6">
    <name type="scientific">Pseudonocardia xinjiangensis</name>
    <dbReference type="NCBI Taxonomy" id="75289"/>
    <lineage>
        <taxon>Bacteria</taxon>
        <taxon>Bacillati</taxon>
        <taxon>Actinomycetota</taxon>
        <taxon>Actinomycetes</taxon>
        <taxon>Pseudonocardiales</taxon>
        <taxon>Pseudonocardiaceae</taxon>
        <taxon>Pseudonocardia</taxon>
    </lineage>
</organism>
<dbReference type="EMBL" id="JAAXKY010000046">
    <property type="protein sequence ID" value="NMH78553.1"/>
    <property type="molecule type" value="Genomic_DNA"/>
</dbReference>
<feature type="domain" description="Lsr2 dimerization" evidence="3">
    <location>
        <begin position="1"/>
        <end position="58"/>
    </location>
</feature>
<sequence>MAQHVETRLVDDLDGSEAEETVTFSLAGRQYEIDLSGKNAARLRESLASFVAAARRSGSRPPSAPVRSARPVANDREHTAAVREWARENGHQVSDRGRIPNSVLEAYERRDSAPAAPVEAQAPAAPVEEAPAKRRKAAPPVANPFALN</sequence>
<evidence type="ECO:0000313" key="5">
    <source>
        <dbReference type="EMBL" id="NMH78553.1"/>
    </source>
</evidence>
<keyword evidence="6" id="KW-1185">Reference proteome</keyword>
<evidence type="ECO:0000259" key="4">
    <source>
        <dbReference type="Pfam" id="PF23359"/>
    </source>
</evidence>
<keyword evidence="1" id="KW-0238">DNA-binding</keyword>
<accession>A0ABX1RDT8</accession>
<dbReference type="InterPro" id="IPR036625">
    <property type="entry name" value="E3-bd_dom_sf"/>
</dbReference>
<feature type="region of interest" description="Disordered" evidence="2">
    <location>
        <begin position="109"/>
        <end position="148"/>
    </location>
</feature>
<feature type="compositionally biased region" description="Low complexity" evidence="2">
    <location>
        <begin position="54"/>
        <end position="72"/>
    </location>
</feature>
<feature type="region of interest" description="Disordered" evidence="2">
    <location>
        <begin position="54"/>
        <end position="76"/>
    </location>
</feature>
<dbReference type="InterPro" id="IPR055370">
    <property type="entry name" value="Lsr2_DNA-bd"/>
</dbReference>
<dbReference type="InterPro" id="IPR042261">
    <property type="entry name" value="Lsr2-like_dimerization"/>
</dbReference>
<evidence type="ECO:0000256" key="1">
    <source>
        <dbReference type="ARBA" id="ARBA00023125"/>
    </source>
</evidence>
<gene>
    <name evidence="5" type="ORF">HF577_15835</name>
</gene>
<dbReference type="Pfam" id="PF11774">
    <property type="entry name" value="Lsr2"/>
    <property type="match status" value="1"/>
</dbReference>
<dbReference type="Pfam" id="PF23359">
    <property type="entry name" value="Lsr2_DNA-bd"/>
    <property type="match status" value="1"/>
</dbReference>
<dbReference type="Gene3D" id="3.30.60.230">
    <property type="entry name" value="Lsr2, dimerization domain"/>
    <property type="match status" value="1"/>
</dbReference>
<proteinExistence type="predicted"/>
<evidence type="ECO:0000313" key="6">
    <source>
        <dbReference type="Proteomes" id="UP001296706"/>
    </source>
</evidence>
<evidence type="ECO:0000256" key="2">
    <source>
        <dbReference type="SAM" id="MobiDB-lite"/>
    </source>
</evidence>
<dbReference type="Gene3D" id="4.10.320.10">
    <property type="entry name" value="E3-binding domain"/>
    <property type="match status" value="1"/>
</dbReference>